<keyword evidence="3" id="KW-0597">Phosphoprotein</keyword>
<comment type="similarity">
    <text evidence="2 7">Belongs to the phosphohexose mutase family.</text>
</comment>
<dbReference type="RefSeq" id="WP_013492058.1">
    <property type="nucleotide sequence ID" value="NC_014830.1"/>
</dbReference>
<proteinExistence type="inferred from homology"/>
<feature type="domain" description="Alpha-D-phosphohexomutase alpha/beta/alpha" evidence="12">
    <location>
        <begin position="330"/>
        <end position="438"/>
    </location>
</feature>
<dbReference type="OrthoDB" id="9806956at2"/>
<dbReference type="PANTHER" id="PTHR45745:SF1">
    <property type="entry name" value="PHOSPHOGLUCOMUTASE 2B-RELATED"/>
    <property type="match status" value="1"/>
</dbReference>
<evidence type="ECO:0000256" key="8">
    <source>
        <dbReference type="SAM" id="MobiDB-lite"/>
    </source>
</evidence>
<sequence length="562" mass="59226">MRTAASAPDLVQSARTWRDDDPDATTRAELDGLIDQVELGSAQSRLELADRFSGMLQFGTAGLRGALGAGPNRMNRSVVIRAAAGLVAHLQAVGRPGAAPTVVIGYDARYSSDVFARDTAAVVEGMGGRAILLPGPLPTPVLAFAIRHLDADAGVMVTASHNPPEDNGYKVYLGDGSQIVPPSDREIAARIAAVPSVASVPRATEGWRTLDDSIVEDYISAIVTVVAPDSPRELSCVHTSLHGVGHTTLATAFVRAGFRPPTPVGAQALPDPDFPTVRFPNPEEPGAIDLALELARSEACDLVIANDPDADRCAAAVLDPALGDWRMLRGDEVGALLGAHLVNRGVEPGDVFASSIVSSRLLGAIAAAAGIRHEETLTGFKWISRVEGLRYGYEEALGYCVAPHLVRDKDGVSAALLLAELAATLKSQGRGLTDLLDDLAVAHGVHATDSFSVRVSDLAQSELLLRRLREAPVTSLAARDVARMDDLSLGLGALPPTEGLRYHLDDASRIIVRPSGTEPKVKIYLEVIEPVPDRAGLREAQAAAAGRLATIRSELEQLTALP</sequence>
<comment type="cofactor">
    <cofactor evidence="1">
        <name>Mg(2+)</name>
        <dbReference type="ChEBI" id="CHEBI:18420"/>
    </cofactor>
</comment>
<dbReference type="InterPro" id="IPR036900">
    <property type="entry name" value="A-D-PHexomutase_C_sf"/>
</dbReference>
<dbReference type="Proteomes" id="UP000008914">
    <property type="component" value="Chromosome"/>
</dbReference>
<dbReference type="Pfam" id="PF00408">
    <property type="entry name" value="PGM_PMM_IV"/>
    <property type="match status" value="1"/>
</dbReference>
<evidence type="ECO:0000313" key="14">
    <source>
        <dbReference type="Proteomes" id="UP000008914"/>
    </source>
</evidence>
<keyword evidence="6" id="KW-0413">Isomerase</keyword>
<organism evidence="13 14">
    <name type="scientific">Intrasporangium calvum (strain ATCC 23552 / DSM 43043 / JCM 3097 / NBRC 12989 / NCIMB 10167 / NRRL B-3866 / 7 KIP)</name>
    <dbReference type="NCBI Taxonomy" id="710696"/>
    <lineage>
        <taxon>Bacteria</taxon>
        <taxon>Bacillati</taxon>
        <taxon>Actinomycetota</taxon>
        <taxon>Actinomycetes</taxon>
        <taxon>Micrococcales</taxon>
        <taxon>Intrasporangiaceae</taxon>
        <taxon>Intrasporangium</taxon>
    </lineage>
</organism>
<keyword evidence="5 7" id="KW-0460">Magnesium</keyword>
<dbReference type="InterPro" id="IPR016055">
    <property type="entry name" value="A-D-PHexomutase_a/b/a-I/II/III"/>
</dbReference>
<dbReference type="GO" id="GO:0005975">
    <property type="term" value="P:carbohydrate metabolic process"/>
    <property type="evidence" value="ECO:0007669"/>
    <property type="project" value="InterPro"/>
</dbReference>
<dbReference type="InterPro" id="IPR005845">
    <property type="entry name" value="A-D-PHexomutase_a/b/a-II"/>
</dbReference>
<dbReference type="InterPro" id="IPR016066">
    <property type="entry name" value="A-D-PHexomutase_CS"/>
</dbReference>
<evidence type="ECO:0000313" key="13">
    <source>
        <dbReference type="EMBL" id="ADU47742.1"/>
    </source>
</evidence>
<evidence type="ECO:0000256" key="5">
    <source>
        <dbReference type="ARBA" id="ARBA00022842"/>
    </source>
</evidence>
<dbReference type="PROSITE" id="PS00710">
    <property type="entry name" value="PGM_PMM"/>
    <property type="match status" value="1"/>
</dbReference>
<evidence type="ECO:0000259" key="11">
    <source>
        <dbReference type="Pfam" id="PF02879"/>
    </source>
</evidence>
<evidence type="ECO:0000256" key="3">
    <source>
        <dbReference type="ARBA" id="ARBA00022553"/>
    </source>
</evidence>
<reference evidence="13 14" key="1">
    <citation type="journal article" date="2010" name="Stand. Genomic Sci.">
        <title>Complete genome sequence of Intrasporangium calvum type strain (7 KIP).</title>
        <authorList>
            <person name="Del Rio T.G."/>
            <person name="Chertkov O."/>
            <person name="Yasawong M."/>
            <person name="Lucas S."/>
            <person name="Deshpande S."/>
            <person name="Cheng J.F."/>
            <person name="Detter C."/>
            <person name="Tapia R."/>
            <person name="Han C."/>
            <person name="Goodwin L."/>
            <person name="Pitluck S."/>
            <person name="Liolios K."/>
            <person name="Ivanova N."/>
            <person name="Mavromatis K."/>
            <person name="Pati A."/>
            <person name="Chen A."/>
            <person name="Palaniappan K."/>
            <person name="Land M."/>
            <person name="Hauser L."/>
            <person name="Chang Y.J."/>
            <person name="Jeffries C.D."/>
            <person name="Rohde M."/>
            <person name="Pukall R."/>
            <person name="Sikorski J."/>
            <person name="Goker M."/>
            <person name="Woyke T."/>
            <person name="Bristow J."/>
            <person name="Eisen J.A."/>
            <person name="Markowitz V."/>
            <person name="Hugenholtz P."/>
            <person name="Kyrpides N.C."/>
            <person name="Klenk H.P."/>
            <person name="Lapidus A."/>
        </authorList>
    </citation>
    <scope>NUCLEOTIDE SEQUENCE [LARGE SCALE GENOMIC DNA]</scope>
    <source>
        <strain evidence="14">ATCC 23552 / DSM 43043 / JCM 3097 / NBRC 12989 / 7 KIP</strain>
    </source>
</reference>
<keyword evidence="14" id="KW-1185">Reference proteome</keyword>
<evidence type="ECO:0000259" key="10">
    <source>
        <dbReference type="Pfam" id="PF02878"/>
    </source>
</evidence>
<evidence type="ECO:0000256" key="2">
    <source>
        <dbReference type="ARBA" id="ARBA00010231"/>
    </source>
</evidence>
<gene>
    <name evidence="13" type="ordered locus">Intca_1224</name>
</gene>
<protein>
    <submittedName>
        <fullName evidence="13">Phosphoglucomutase/phosphomannomutase alpha/beta/alpha domain I</fullName>
    </submittedName>
</protein>
<dbReference type="AlphaFoldDB" id="E6SFJ7"/>
<feature type="region of interest" description="Disordered" evidence="8">
    <location>
        <begin position="1"/>
        <end position="23"/>
    </location>
</feature>
<feature type="domain" description="Alpha-D-phosphohexomutase alpha/beta/alpha" evidence="10">
    <location>
        <begin position="56"/>
        <end position="193"/>
    </location>
</feature>
<feature type="domain" description="Alpha-D-phosphohexomutase C-terminal" evidence="9">
    <location>
        <begin position="484"/>
        <end position="527"/>
    </location>
</feature>
<evidence type="ECO:0000256" key="1">
    <source>
        <dbReference type="ARBA" id="ARBA00001946"/>
    </source>
</evidence>
<evidence type="ECO:0000256" key="4">
    <source>
        <dbReference type="ARBA" id="ARBA00022723"/>
    </source>
</evidence>
<dbReference type="EMBL" id="CP002343">
    <property type="protein sequence ID" value="ADU47742.1"/>
    <property type="molecule type" value="Genomic_DNA"/>
</dbReference>
<dbReference type="Pfam" id="PF02880">
    <property type="entry name" value="PGM_PMM_III"/>
    <property type="match status" value="1"/>
</dbReference>
<evidence type="ECO:0000256" key="6">
    <source>
        <dbReference type="ARBA" id="ARBA00023235"/>
    </source>
</evidence>
<dbReference type="InterPro" id="IPR005846">
    <property type="entry name" value="A-D-PHexomutase_a/b/a-III"/>
</dbReference>
<dbReference type="Pfam" id="PF02878">
    <property type="entry name" value="PGM_PMM_I"/>
    <property type="match status" value="1"/>
</dbReference>
<dbReference type="PANTHER" id="PTHR45745">
    <property type="entry name" value="PHOSPHOMANNOMUTASE 45A"/>
    <property type="match status" value="1"/>
</dbReference>
<dbReference type="GO" id="GO:0000287">
    <property type="term" value="F:magnesium ion binding"/>
    <property type="evidence" value="ECO:0007669"/>
    <property type="project" value="InterPro"/>
</dbReference>
<dbReference type="Gene3D" id="3.30.310.50">
    <property type="entry name" value="Alpha-D-phosphohexomutase, C-terminal domain"/>
    <property type="match status" value="1"/>
</dbReference>
<dbReference type="SUPFAM" id="SSF53738">
    <property type="entry name" value="Phosphoglucomutase, first 3 domains"/>
    <property type="match status" value="3"/>
</dbReference>
<feature type="domain" description="Alpha-D-phosphohexomutase alpha/beta/alpha" evidence="11">
    <location>
        <begin position="216"/>
        <end position="316"/>
    </location>
</feature>
<evidence type="ECO:0000256" key="7">
    <source>
        <dbReference type="RuleBase" id="RU004326"/>
    </source>
</evidence>
<dbReference type="HOGENOM" id="CLU_016950_0_2_11"/>
<evidence type="ECO:0000259" key="9">
    <source>
        <dbReference type="Pfam" id="PF00408"/>
    </source>
</evidence>
<name>E6SFJ7_INTC7</name>
<dbReference type="CDD" id="cd05799">
    <property type="entry name" value="PGM2"/>
    <property type="match status" value="1"/>
</dbReference>
<dbReference type="GO" id="GO:0008973">
    <property type="term" value="F:phosphopentomutase activity"/>
    <property type="evidence" value="ECO:0007669"/>
    <property type="project" value="TreeGrafter"/>
</dbReference>
<dbReference type="InterPro" id="IPR005844">
    <property type="entry name" value="A-D-PHexomutase_a/b/a-I"/>
</dbReference>
<accession>E6SFJ7</accession>
<dbReference type="Pfam" id="PF02879">
    <property type="entry name" value="PGM_PMM_II"/>
    <property type="match status" value="1"/>
</dbReference>
<keyword evidence="4 7" id="KW-0479">Metal-binding</keyword>
<dbReference type="KEGG" id="ica:Intca_1224"/>
<dbReference type="eggNOG" id="COG1109">
    <property type="taxonomic scope" value="Bacteria"/>
</dbReference>
<dbReference type="SUPFAM" id="SSF55957">
    <property type="entry name" value="Phosphoglucomutase, C-terminal domain"/>
    <property type="match status" value="1"/>
</dbReference>
<dbReference type="GO" id="GO:0006166">
    <property type="term" value="P:purine ribonucleoside salvage"/>
    <property type="evidence" value="ECO:0007669"/>
    <property type="project" value="TreeGrafter"/>
</dbReference>
<dbReference type="Gene3D" id="3.40.120.10">
    <property type="entry name" value="Alpha-D-Glucose-1,6-Bisphosphate, subunit A, domain 3"/>
    <property type="match status" value="3"/>
</dbReference>
<dbReference type="STRING" id="710696.Intca_1224"/>
<dbReference type="InterPro" id="IPR005843">
    <property type="entry name" value="A-D-PHexomutase_C"/>
</dbReference>
<evidence type="ECO:0000259" key="12">
    <source>
        <dbReference type="Pfam" id="PF02880"/>
    </source>
</evidence>